<dbReference type="Pfam" id="PF06970">
    <property type="entry name" value="RepA_N"/>
    <property type="match status" value="1"/>
</dbReference>
<reference evidence="2 3" key="1">
    <citation type="submission" date="2019-06" db="EMBL/GenBank/DDBJ databases">
        <title>Complete genome sequence of Streptococcus salivarius LAB813.</title>
        <authorList>
            <person name="Levesque C.M."/>
            <person name="Gong S.-G."/>
            <person name="Dufour D."/>
            <person name="Barbour A."/>
        </authorList>
    </citation>
    <scope>NUCLEOTIDE SEQUENCE [LARGE SCALE GENOMIC DNA]</scope>
    <source>
        <strain evidence="2 3">LAB813</strain>
    </source>
</reference>
<evidence type="ECO:0000313" key="2">
    <source>
        <dbReference type="EMBL" id="QEM33471.1"/>
    </source>
</evidence>
<proteinExistence type="predicted"/>
<name>A0AB37CQA1_STRSL</name>
<sequence length="47" mass="5678">MQMNTTDEFQTSERFYALPKILFESDRYKQMRVDTKVAYAILKLKEV</sequence>
<protein>
    <recommendedName>
        <fullName evidence="1">Replication initiator A N-terminal domain-containing protein</fullName>
    </recommendedName>
</protein>
<dbReference type="EMBL" id="CP040804">
    <property type="protein sequence ID" value="QEM33471.1"/>
    <property type="molecule type" value="Genomic_DNA"/>
</dbReference>
<feature type="domain" description="Replication initiator A N-terminal" evidence="1">
    <location>
        <begin position="14"/>
        <end position="43"/>
    </location>
</feature>
<evidence type="ECO:0000259" key="1">
    <source>
        <dbReference type="Pfam" id="PF06970"/>
    </source>
</evidence>
<dbReference type="AlphaFoldDB" id="A0AB37CQA1"/>
<gene>
    <name evidence="2" type="ORF">FHI56_03220</name>
</gene>
<dbReference type="InterPro" id="IPR010724">
    <property type="entry name" value="RepA_N"/>
</dbReference>
<accession>A0AB37CQA1</accession>
<evidence type="ECO:0000313" key="3">
    <source>
        <dbReference type="Proteomes" id="UP000322622"/>
    </source>
</evidence>
<dbReference type="Proteomes" id="UP000322622">
    <property type="component" value="Chromosome"/>
</dbReference>
<organism evidence="2 3">
    <name type="scientific">Streptococcus salivarius</name>
    <dbReference type="NCBI Taxonomy" id="1304"/>
    <lineage>
        <taxon>Bacteria</taxon>
        <taxon>Bacillati</taxon>
        <taxon>Bacillota</taxon>
        <taxon>Bacilli</taxon>
        <taxon>Lactobacillales</taxon>
        <taxon>Streptococcaceae</taxon>
        <taxon>Streptococcus</taxon>
    </lineage>
</organism>